<name>U7V7M1_9MICC</name>
<sequence>MTHNVPQVRWTINYVMFQIYFFERIPRVLQSREHLVCISAGWGKTA</sequence>
<comment type="caution">
    <text evidence="1">The sequence shown here is derived from an EMBL/GenBank/DDBJ whole genome shotgun (WGS) entry which is preliminary data.</text>
</comment>
<dbReference type="HOGENOM" id="CLU_3188562_0_0_11"/>
<gene>
    <name evidence="1" type="ORF">HMPREF0742_00152</name>
</gene>
<reference evidence="1 2" key="1">
    <citation type="submission" date="2013-08" db="EMBL/GenBank/DDBJ databases">
        <authorList>
            <person name="Weinstock G."/>
            <person name="Sodergren E."/>
            <person name="Wylie T."/>
            <person name="Fulton L."/>
            <person name="Fulton R."/>
            <person name="Fronick C."/>
            <person name="O'Laughlin M."/>
            <person name="Godfrey J."/>
            <person name="Miner T."/>
            <person name="Herter B."/>
            <person name="Appelbaum E."/>
            <person name="Cordes M."/>
            <person name="Lek S."/>
            <person name="Wollam A."/>
            <person name="Pepin K.H."/>
            <person name="Palsikar V.B."/>
            <person name="Mitreva M."/>
            <person name="Wilson R.K."/>
        </authorList>
    </citation>
    <scope>NUCLEOTIDE SEQUENCE [LARGE SCALE GENOMIC DNA]</scope>
    <source>
        <strain evidence="1 2">F0184</strain>
    </source>
</reference>
<organism evidence="1 2">
    <name type="scientific">Rothia aeria F0184</name>
    <dbReference type="NCBI Taxonomy" id="888019"/>
    <lineage>
        <taxon>Bacteria</taxon>
        <taxon>Bacillati</taxon>
        <taxon>Actinomycetota</taxon>
        <taxon>Actinomycetes</taxon>
        <taxon>Micrococcales</taxon>
        <taxon>Micrococcaceae</taxon>
        <taxon>Rothia</taxon>
    </lineage>
</organism>
<dbReference type="Proteomes" id="UP000017174">
    <property type="component" value="Unassembled WGS sequence"/>
</dbReference>
<evidence type="ECO:0000313" key="2">
    <source>
        <dbReference type="Proteomes" id="UP000017174"/>
    </source>
</evidence>
<protein>
    <submittedName>
        <fullName evidence="1">Uncharacterized protein</fullName>
    </submittedName>
</protein>
<proteinExistence type="predicted"/>
<dbReference type="EMBL" id="AXZG01000008">
    <property type="protein sequence ID" value="ERT67565.1"/>
    <property type="molecule type" value="Genomic_DNA"/>
</dbReference>
<dbReference type="AlphaFoldDB" id="U7V7M1"/>
<evidence type="ECO:0000313" key="1">
    <source>
        <dbReference type="EMBL" id="ERT67565.1"/>
    </source>
</evidence>
<dbReference type="PATRIC" id="fig|888019.4.peg.128"/>
<accession>U7V7M1</accession>